<evidence type="ECO:0000259" key="1">
    <source>
        <dbReference type="PROSITE" id="PS51671"/>
    </source>
</evidence>
<dbReference type="AlphaFoldDB" id="A0A9D1HXP4"/>
<dbReference type="EMBL" id="DVMQ01000017">
    <property type="protein sequence ID" value="HIU24493.1"/>
    <property type="molecule type" value="Genomic_DNA"/>
</dbReference>
<dbReference type="InterPro" id="IPR002912">
    <property type="entry name" value="ACT_dom"/>
</dbReference>
<dbReference type="InterPro" id="IPR045865">
    <property type="entry name" value="ACT-like_dom_sf"/>
</dbReference>
<dbReference type="PROSITE" id="PS51671">
    <property type="entry name" value="ACT"/>
    <property type="match status" value="1"/>
</dbReference>
<sequence>MISQITVFLENSKGRLLALTRCLGDAGVDMHALTIAETSDYGLVRIIADNTDAALKALDEHGFRATRTHVTAIEVPNRPGGLADLLEVLEEMNLNIEYGYCFSSKGGVAVDVLKIRGDAKAAEAGFKLEGAGFKLLKQEDL</sequence>
<dbReference type="Pfam" id="PF19571">
    <property type="entry name" value="ACT_8"/>
    <property type="match status" value="1"/>
</dbReference>
<reference evidence="2" key="1">
    <citation type="submission" date="2020-10" db="EMBL/GenBank/DDBJ databases">
        <authorList>
            <person name="Gilroy R."/>
        </authorList>
    </citation>
    <scope>NUCLEOTIDE SEQUENCE</scope>
    <source>
        <strain evidence="2">ChiHjej12B11-29160</strain>
    </source>
</reference>
<dbReference type="Gene3D" id="3.30.2130.10">
    <property type="entry name" value="VC0802-like"/>
    <property type="match status" value="1"/>
</dbReference>
<name>A0A9D1HXP4_9ACTN</name>
<dbReference type="Proteomes" id="UP000824078">
    <property type="component" value="Unassembled WGS sequence"/>
</dbReference>
<reference evidence="2" key="2">
    <citation type="journal article" date="2021" name="PeerJ">
        <title>Extensive microbial diversity within the chicken gut microbiome revealed by metagenomics and culture.</title>
        <authorList>
            <person name="Gilroy R."/>
            <person name="Ravi A."/>
            <person name="Getino M."/>
            <person name="Pursley I."/>
            <person name="Horton D.L."/>
            <person name="Alikhan N.F."/>
            <person name="Baker D."/>
            <person name="Gharbi K."/>
            <person name="Hall N."/>
            <person name="Watson M."/>
            <person name="Adriaenssens E.M."/>
            <person name="Foster-Nyarko E."/>
            <person name="Jarju S."/>
            <person name="Secka A."/>
            <person name="Antonio M."/>
            <person name="Oren A."/>
            <person name="Chaudhuri R.R."/>
            <person name="La Ragione R."/>
            <person name="Hildebrand F."/>
            <person name="Pallen M.J."/>
        </authorList>
    </citation>
    <scope>NUCLEOTIDE SEQUENCE</scope>
    <source>
        <strain evidence="2">ChiHjej12B11-29160</strain>
    </source>
</reference>
<dbReference type="SUPFAM" id="SSF55021">
    <property type="entry name" value="ACT-like"/>
    <property type="match status" value="2"/>
</dbReference>
<proteinExistence type="predicted"/>
<evidence type="ECO:0000313" key="3">
    <source>
        <dbReference type="Proteomes" id="UP000824078"/>
    </source>
</evidence>
<accession>A0A9D1HXP4</accession>
<dbReference type="InterPro" id="IPR045739">
    <property type="entry name" value="ACT_dom_pair"/>
</dbReference>
<comment type="caution">
    <text evidence="2">The sequence shown here is derived from an EMBL/GenBank/DDBJ whole genome shotgun (WGS) entry which is preliminary data.</text>
</comment>
<feature type="domain" description="ACT" evidence="1">
    <location>
        <begin position="70"/>
        <end position="141"/>
    </location>
</feature>
<gene>
    <name evidence="2" type="ORF">IAD17_06180</name>
</gene>
<organism evidence="2 3">
    <name type="scientific">Candidatus Coprovicinus avistercoris</name>
    <dbReference type="NCBI Taxonomy" id="2840754"/>
    <lineage>
        <taxon>Bacteria</taxon>
        <taxon>Bacillati</taxon>
        <taxon>Actinomycetota</taxon>
        <taxon>Coriobacteriia</taxon>
        <taxon>Coriobacteriales</taxon>
        <taxon>Coriobacteriaceae</taxon>
        <taxon>Coriobacteriaceae incertae sedis</taxon>
        <taxon>Candidatus Coprovicinus</taxon>
    </lineage>
</organism>
<protein>
    <submittedName>
        <fullName evidence="2">Amino acid-binding protein</fullName>
    </submittedName>
</protein>
<evidence type="ECO:0000313" key="2">
    <source>
        <dbReference type="EMBL" id="HIU24493.1"/>
    </source>
</evidence>
<dbReference type="PANTHER" id="PTHR40099">
    <property type="entry name" value="ACETOLACTATE SYNTHASE, SMALL SUBUNIT"/>
    <property type="match status" value="1"/>
</dbReference>
<dbReference type="PANTHER" id="PTHR40099:SF1">
    <property type="entry name" value="ACETOLACTATE SYNTHASE, SMALL SUBUNIT"/>
    <property type="match status" value="1"/>
</dbReference>